<evidence type="ECO:0000313" key="7">
    <source>
        <dbReference type="Proteomes" id="UP000317593"/>
    </source>
</evidence>
<dbReference type="PANTHER" id="PTHR37306">
    <property type="entry name" value="COLICIN V PRODUCTION PROTEIN"/>
    <property type="match status" value="1"/>
</dbReference>
<feature type="transmembrane region" description="Helical" evidence="5">
    <location>
        <begin position="24"/>
        <end position="42"/>
    </location>
</feature>
<proteinExistence type="predicted"/>
<dbReference type="InterPro" id="IPR003825">
    <property type="entry name" value="Colicin-V_CvpA"/>
</dbReference>
<feature type="transmembrane region" description="Helical" evidence="5">
    <location>
        <begin position="104"/>
        <end position="125"/>
    </location>
</feature>
<comment type="subcellular location">
    <subcellularLocation>
        <location evidence="1">Membrane</location>
        <topology evidence="1">Multi-pass membrane protein</topology>
    </subcellularLocation>
</comment>
<keyword evidence="4 5" id="KW-0472">Membrane</keyword>
<evidence type="ECO:0000256" key="3">
    <source>
        <dbReference type="ARBA" id="ARBA00022989"/>
    </source>
</evidence>
<protein>
    <submittedName>
        <fullName evidence="6">Membrane protein required for colicin V production</fullName>
    </submittedName>
</protein>
<dbReference type="EMBL" id="FXTH01000003">
    <property type="protein sequence ID" value="SMO45516.1"/>
    <property type="molecule type" value="Genomic_DNA"/>
</dbReference>
<name>A0A521BEK2_9BACT</name>
<evidence type="ECO:0000256" key="2">
    <source>
        <dbReference type="ARBA" id="ARBA00022692"/>
    </source>
</evidence>
<dbReference type="AlphaFoldDB" id="A0A521BEK2"/>
<sequence length="185" mass="20651">MNILDLLIVLPILFFAYRGFKNGLIEEVLSIAGIILGVFLTFRYMEEAGTYIQPFFEGNSEYVPFVAAFIIFIGTLIAVNLVAYISKKMLQTIHLNFINRASGLAFGALKCGVIISAVLLMAAGFNMPSQEVRKESISYGYVVYLAPWAYDTVASVYPGAENFTETVEKTIDQHSLINNFPFFEQ</sequence>
<keyword evidence="3 5" id="KW-1133">Transmembrane helix</keyword>
<evidence type="ECO:0000256" key="1">
    <source>
        <dbReference type="ARBA" id="ARBA00004141"/>
    </source>
</evidence>
<accession>A0A521BEK2</accession>
<dbReference type="OrthoDB" id="9799585at2"/>
<dbReference type="RefSeq" id="WP_142713288.1">
    <property type="nucleotide sequence ID" value="NZ_FXTH01000003.1"/>
</dbReference>
<evidence type="ECO:0000313" key="6">
    <source>
        <dbReference type="EMBL" id="SMO45516.1"/>
    </source>
</evidence>
<feature type="transmembrane region" description="Helical" evidence="5">
    <location>
        <begin position="62"/>
        <end position="83"/>
    </location>
</feature>
<reference evidence="6 7" key="1">
    <citation type="submission" date="2017-05" db="EMBL/GenBank/DDBJ databases">
        <authorList>
            <person name="Varghese N."/>
            <person name="Submissions S."/>
        </authorList>
    </citation>
    <scope>NUCLEOTIDE SEQUENCE [LARGE SCALE GENOMIC DNA]</scope>
    <source>
        <strain evidence="6 7">DSM 21194</strain>
    </source>
</reference>
<dbReference type="GO" id="GO:0009403">
    <property type="term" value="P:toxin biosynthetic process"/>
    <property type="evidence" value="ECO:0007669"/>
    <property type="project" value="InterPro"/>
</dbReference>
<organism evidence="6 7">
    <name type="scientific">Fodinibius sediminis</name>
    <dbReference type="NCBI Taxonomy" id="1214077"/>
    <lineage>
        <taxon>Bacteria</taxon>
        <taxon>Pseudomonadati</taxon>
        <taxon>Balneolota</taxon>
        <taxon>Balneolia</taxon>
        <taxon>Balneolales</taxon>
        <taxon>Balneolaceae</taxon>
        <taxon>Fodinibius</taxon>
    </lineage>
</organism>
<dbReference type="GO" id="GO:0016020">
    <property type="term" value="C:membrane"/>
    <property type="evidence" value="ECO:0007669"/>
    <property type="project" value="UniProtKB-SubCell"/>
</dbReference>
<dbReference type="Proteomes" id="UP000317593">
    <property type="component" value="Unassembled WGS sequence"/>
</dbReference>
<evidence type="ECO:0000256" key="4">
    <source>
        <dbReference type="ARBA" id="ARBA00023136"/>
    </source>
</evidence>
<dbReference type="PANTHER" id="PTHR37306:SF1">
    <property type="entry name" value="COLICIN V PRODUCTION PROTEIN"/>
    <property type="match status" value="1"/>
</dbReference>
<evidence type="ECO:0000256" key="5">
    <source>
        <dbReference type="SAM" id="Phobius"/>
    </source>
</evidence>
<dbReference type="Pfam" id="PF02674">
    <property type="entry name" value="Colicin_V"/>
    <property type="match status" value="1"/>
</dbReference>
<keyword evidence="7" id="KW-1185">Reference proteome</keyword>
<gene>
    <name evidence="6" type="ORF">SAMN06265218_10353</name>
</gene>
<keyword evidence="2 5" id="KW-0812">Transmembrane</keyword>